<dbReference type="PANTHER" id="PTHR43626">
    <property type="entry name" value="ACYL-COA N-ACYLTRANSFERASE"/>
    <property type="match status" value="1"/>
</dbReference>
<dbReference type="PANTHER" id="PTHR43626:SF4">
    <property type="entry name" value="GCN5-RELATED N-ACETYLTRANSFERASE 2, CHLOROPLASTIC"/>
    <property type="match status" value="1"/>
</dbReference>
<evidence type="ECO:0000313" key="4">
    <source>
        <dbReference type="EMBL" id="TDM03023.1"/>
    </source>
</evidence>
<dbReference type="InterPro" id="IPR000182">
    <property type="entry name" value="GNAT_dom"/>
</dbReference>
<dbReference type="OrthoDB" id="9775804at2"/>
<evidence type="ECO:0000313" key="5">
    <source>
        <dbReference type="Proteomes" id="UP000295328"/>
    </source>
</evidence>
<dbReference type="SUPFAM" id="SSF55729">
    <property type="entry name" value="Acyl-CoA N-acyltransferases (Nat)"/>
    <property type="match status" value="1"/>
</dbReference>
<dbReference type="Proteomes" id="UP000295328">
    <property type="component" value="Unassembled WGS sequence"/>
</dbReference>
<dbReference type="InterPro" id="IPR016181">
    <property type="entry name" value="Acyl_CoA_acyltransferase"/>
</dbReference>
<dbReference type="InterPro" id="IPR045039">
    <property type="entry name" value="NSI-like"/>
</dbReference>
<dbReference type="PROSITE" id="PS51186">
    <property type="entry name" value="GNAT"/>
    <property type="match status" value="1"/>
</dbReference>
<keyword evidence="5" id="KW-1185">Reference proteome</keyword>
<feature type="domain" description="N-acetyltransferase" evidence="3">
    <location>
        <begin position="5"/>
        <end position="140"/>
    </location>
</feature>
<dbReference type="RefSeq" id="WP_133429110.1">
    <property type="nucleotide sequence ID" value="NZ_BMCC01000002.1"/>
</dbReference>
<keyword evidence="1 4" id="KW-0808">Transferase</keyword>
<dbReference type="GO" id="GO:0005737">
    <property type="term" value="C:cytoplasm"/>
    <property type="evidence" value="ECO:0007669"/>
    <property type="project" value="TreeGrafter"/>
</dbReference>
<dbReference type="CDD" id="cd04301">
    <property type="entry name" value="NAT_SF"/>
    <property type="match status" value="1"/>
</dbReference>
<dbReference type="GO" id="GO:0008080">
    <property type="term" value="F:N-acetyltransferase activity"/>
    <property type="evidence" value="ECO:0007669"/>
    <property type="project" value="InterPro"/>
</dbReference>
<dbReference type="Gene3D" id="3.40.630.30">
    <property type="match status" value="1"/>
</dbReference>
<organism evidence="4 5">
    <name type="scientific">Macrococcus hajekii</name>
    <dbReference type="NCBI Taxonomy" id="198482"/>
    <lineage>
        <taxon>Bacteria</taxon>
        <taxon>Bacillati</taxon>
        <taxon>Bacillota</taxon>
        <taxon>Bacilli</taxon>
        <taxon>Bacillales</taxon>
        <taxon>Staphylococcaceae</taxon>
        <taxon>Macrococcus</taxon>
    </lineage>
</organism>
<accession>A0A4R6BMH4</accession>
<proteinExistence type="predicted"/>
<dbReference type="Pfam" id="PF00583">
    <property type="entry name" value="Acetyltransf_1"/>
    <property type="match status" value="1"/>
</dbReference>
<name>A0A4R6BMH4_9STAP</name>
<dbReference type="AlphaFoldDB" id="A0A4R6BMH4"/>
<evidence type="ECO:0000256" key="2">
    <source>
        <dbReference type="ARBA" id="ARBA00023315"/>
    </source>
</evidence>
<comment type="caution">
    <text evidence="4">The sequence shown here is derived from an EMBL/GenBank/DDBJ whole genome shotgun (WGS) entry which is preliminary data.</text>
</comment>
<dbReference type="EMBL" id="SCWE01000001">
    <property type="protein sequence ID" value="TDM03023.1"/>
    <property type="molecule type" value="Genomic_DNA"/>
</dbReference>
<evidence type="ECO:0000256" key="1">
    <source>
        <dbReference type="ARBA" id="ARBA00022679"/>
    </source>
</evidence>
<protein>
    <submittedName>
        <fullName evidence="4">N-acetyltransferase</fullName>
    </submittedName>
</protein>
<sequence>MDNLQFIREFDSAHTEDLVNIYHAVGWLNHKYDNVKVIFETSTHVVIVKYDNKIVGFARALSDSHFNAVIYDVVVAPAFQGKGIASQMVELLLNDFQHLSCIHLISTTGNAAFYSKLGFKKLKTGMAIYHKSDLEAEYTE</sequence>
<gene>
    <name evidence="4" type="ORF">ERX37_02760</name>
</gene>
<evidence type="ECO:0000259" key="3">
    <source>
        <dbReference type="PROSITE" id="PS51186"/>
    </source>
</evidence>
<reference evidence="4 5" key="1">
    <citation type="submission" date="2019-01" db="EMBL/GenBank/DDBJ databases">
        <title>Draft genome sequences of the type strains of six Macrococcus species.</title>
        <authorList>
            <person name="Mazhar S."/>
            <person name="Altermann E."/>
            <person name="Hill C."/>
            <person name="Mcauliffe O."/>
        </authorList>
    </citation>
    <scope>NUCLEOTIDE SEQUENCE [LARGE SCALE GENOMIC DNA]</scope>
    <source>
        <strain evidence="4 5">CCM4809</strain>
    </source>
</reference>
<keyword evidence="2" id="KW-0012">Acyltransferase</keyword>